<dbReference type="AlphaFoldDB" id="A0AAD5UP30"/>
<name>A0AAD5UP30_9APHY</name>
<gene>
    <name evidence="2" type="ORF">NLI96_g12838</name>
</gene>
<evidence type="ECO:0000313" key="3">
    <source>
        <dbReference type="Proteomes" id="UP001212997"/>
    </source>
</evidence>
<keyword evidence="3" id="KW-1185">Reference proteome</keyword>
<accession>A0AAD5UP30</accession>
<feature type="region of interest" description="Disordered" evidence="1">
    <location>
        <begin position="66"/>
        <end position="113"/>
    </location>
</feature>
<dbReference type="Proteomes" id="UP001212997">
    <property type="component" value="Unassembled WGS sequence"/>
</dbReference>
<proteinExistence type="predicted"/>
<dbReference type="EMBL" id="JANAWD010001265">
    <property type="protein sequence ID" value="KAJ3473758.1"/>
    <property type="molecule type" value="Genomic_DNA"/>
</dbReference>
<sequence>MKDPAFVEEVAEESERNSVGGSSVKSVVSEGQIGKVRVELGRLVKESKQMTAEGVEEVKKLLAEDAAKRKAEVEKAEKEKPEAEKQGEGSKKTDAAEESGEGSSGESSSEEEE</sequence>
<protein>
    <submittedName>
        <fullName evidence="2">Uncharacterized protein</fullName>
    </submittedName>
</protein>
<reference evidence="2" key="1">
    <citation type="submission" date="2022-07" db="EMBL/GenBank/DDBJ databases">
        <title>Genome Sequence of Physisporinus lineatus.</title>
        <authorList>
            <person name="Buettner E."/>
        </authorList>
    </citation>
    <scope>NUCLEOTIDE SEQUENCE</scope>
    <source>
        <strain evidence="2">VT162</strain>
    </source>
</reference>
<feature type="compositionally biased region" description="Basic and acidic residues" evidence="1">
    <location>
        <begin position="66"/>
        <end position="95"/>
    </location>
</feature>
<organism evidence="2 3">
    <name type="scientific">Meripilus lineatus</name>
    <dbReference type="NCBI Taxonomy" id="2056292"/>
    <lineage>
        <taxon>Eukaryota</taxon>
        <taxon>Fungi</taxon>
        <taxon>Dikarya</taxon>
        <taxon>Basidiomycota</taxon>
        <taxon>Agaricomycotina</taxon>
        <taxon>Agaricomycetes</taxon>
        <taxon>Polyporales</taxon>
        <taxon>Meripilaceae</taxon>
        <taxon>Meripilus</taxon>
    </lineage>
</organism>
<comment type="caution">
    <text evidence="2">The sequence shown here is derived from an EMBL/GenBank/DDBJ whole genome shotgun (WGS) entry which is preliminary data.</text>
</comment>
<evidence type="ECO:0000313" key="2">
    <source>
        <dbReference type="EMBL" id="KAJ3473758.1"/>
    </source>
</evidence>
<evidence type="ECO:0000256" key="1">
    <source>
        <dbReference type="SAM" id="MobiDB-lite"/>
    </source>
</evidence>
<feature type="region of interest" description="Disordered" evidence="1">
    <location>
        <begin position="1"/>
        <end position="28"/>
    </location>
</feature>
<feature type="compositionally biased region" description="Low complexity" evidence="1">
    <location>
        <begin position="18"/>
        <end position="28"/>
    </location>
</feature>